<reference evidence="1" key="1">
    <citation type="submission" date="2021-02" db="EMBL/GenBank/DDBJ databases">
        <title>Comparative genomics reveals that relaxation of natural selection precedes convergent phenotypic evolution of cavefish.</title>
        <authorList>
            <person name="Peng Z."/>
        </authorList>
    </citation>
    <scope>NUCLEOTIDE SEQUENCE</scope>
    <source>
        <tissue evidence="1">Muscle</tissue>
    </source>
</reference>
<dbReference type="AlphaFoldDB" id="A0A9W7TG90"/>
<organism evidence="1 2">
    <name type="scientific">Triplophysa rosa</name>
    <name type="common">Cave loach</name>
    <dbReference type="NCBI Taxonomy" id="992332"/>
    <lineage>
        <taxon>Eukaryota</taxon>
        <taxon>Metazoa</taxon>
        <taxon>Chordata</taxon>
        <taxon>Craniata</taxon>
        <taxon>Vertebrata</taxon>
        <taxon>Euteleostomi</taxon>
        <taxon>Actinopterygii</taxon>
        <taxon>Neopterygii</taxon>
        <taxon>Teleostei</taxon>
        <taxon>Ostariophysi</taxon>
        <taxon>Cypriniformes</taxon>
        <taxon>Nemacheilidae</taxon>
        <taxon>Triplophysa</taxon>
    </lineage>
</organism>
<protein>
    <submittedName>
        <fullName evidence="1">Uncharacterized protein</fullName>
    </submittedName>
</protein>
<evidence type="ECO:0000313" key="1">
    <source>
        <dbReference type="EMBL" id="KAI7795908.1"/>
    </source>
</evidence>
<comment type="caution">
    <text evidence="1">The sequence shown here is derived from an EMBL/GenBank/DDBJ whole genome shotgun (WGS) entry which is preliminary data.</text>
</comment>
<sequence length="167" mass="18239">MSVASSSETDVWIARDRAGFVFVLSEVILHISLVRMGLVFPRGGQFVALCLCVYTQREGCPCAQSPSSHPFSPCASLHGWLPLLSVVKCIKASDRLRLWPCLSQIPAAHAALPLHTCPRHPVPHGFPAVDKNPESDGHGVSTRLRLLISSHLDVSQNVPQCQYDLSH</sequence>
<dbReference type="Proteomes" id="UP001059041">
    <property type="component" value="Linkage Group LG19"/>
</dbReference>
<name>A0A9W7TG90_TRIRA</name>
<dbReference type="EMBL" id="JAFHDT010000019">
    <property type="protein sequence ID" value="KAI7795908.1"/>
    <property type="molecule type" value="Genomic_DNA"/>
</dbReference>
<accession>A0A9W7TG90</accession>
<keyword evidence="2" id="KW-1185">Reference proteome</keyword>
<proteinExistence type="predicted"/>
<evidence type="ECO:0000313" key="2">
    <source>
        <dbReference type="Proteomes" id="UP001059041"/>
    </source>
</evidence>
<gene>
    <name evidence="1" type="ORF">IRJ41_009690</name>
</gene>